<organism evidence="1 2">
    <name type="scientific">Dipteronia sinensis</name>
    <dbReference type="NCBI Taxonomy" id="43782"/>
    <lineage>
        <taxon>Eukaryota</taxon>
        <taxon>Viridiplantae</taxon>
        <taxon>Streptophyta</taxon>
        <taxon>Embryophyta</taxon>
        <taxon>Tracheophyta</taxon>
        <taxon>Spermatophyta</taxon>
        <taxon>Magnoliopsida</taxon>
        <taxon>eudicotyledons</taxon>
        <taxon>Gunneridae</taxon>
        <taxon>Pentapetalae</taxon>
        <taxon>rosids</taxon>
        <taxon>malvids</taxon>
        <taxon>Sapindales</taxon>
        <taxon>Sapindaceae</taxon>
        <taxon>Hippocastanoideae</taxon>
        <taxon>Acereae</taxon>
        <taxon>Dipteronia</taxon>
    </lineage>
</organism>
<name>A0AAE0AN74_9ROSI</name>
<dbReference type="SUPFAM" id="SSF54292">
    <property type="entry name" value="2Fe-2S ferredoxin-like"/>
    <property type="match status" value="1"/>
</dbReference>
<accession>A0AAE0AN74</accession>
<reference evidence="1" key="1">
    <citation type="journal article" date="2023" name="Plant J.">
        <title>Genome sequences and population genomics provide insights into the demographic history, inbreeding, and mutation load of two 'living fossil' tree species of Dipteronia.</title>
        <authorList>
            <person name="Feng Y."/>
            <person name="Comes H.P."/>
            <person name="Chen J."/>
            <person name="Zhu S."/>
            <person name="Lu R."/>
            <person name="Zhang X."/>
            <person name="Li P."/>
            <person name="Qiu J."/>
            <person name="Olsen K.M."/>
            <person name="Qiu Y."/>
        </authorList>
    </citation>
    <scope>NUCLEOTIDE SEQUENCE</scope>
    <source>
        <strain evidence="1">NBL</strain>
    </source>
</reference>
<dbReference type="Proteomes" id="UP001281410">
    <property type="component" value="Unassembled WGS sequence"/>
</dbReference>
<evidence type="ECO:0000313" key="2">
    <source>
        <dbReference type="Proteomes" id="UP001281410"/>
    </source>
</evidence>
<dbReference type="AlphaFoldDB" id="A0AAE0AN74"/>
<dbReference type="GO" id="GO:0051536">
    <property type="term" value="F:iron-sulfur cluster binding"/>
    <property type="evidence" value="ECO:0007669"/>
    <property type="project" value="InterPro"/>
</dbReference>
<sequence>MGITSKEQFASHLSQKTSAALLLHLFESGYNILVISPHSKAPFFRISVTFVDKDGEDQLIKVPIGMSLLEAAHENDIELEGKHADWNVVINFTCIPCLGMSY</sequence>
<dbReference type="InterPro" id="IPR036010">
    <property type="entry name" value="2Fe-2S_ferredoxin-like_sf"/>
</dbReference>
<gene>
    <name evidence="1" type="ORF">Dsin_015101</name>
</gene>
<protein>
    <submittedName>
        <fullName evidence="1">Uncharacterized protein</fullName>
    </submittedName>
</protein>
<dbReference type="Gene3D" id="3.10.20.30">
    <property type="match status" value="1"/>
</dbReference>
<comment type="caution">
    <text evidence="1">The sequence shown here is derived from an EMBL/GenBank/DDBJ whole genome shotgun (WGS) entry which is preliminary data.</text>
</comment>
<keyword evidence="2" id="KW-1185">Reference proteome</keyword>
<evidence type="ECO:0000313" key="1">
    <source>
        <dbReference type="EMBL" id="KAK3221131.1"/>
    </source>
</evidence>
<proteinExistence type="predicted"/>
<dbReference type="EMBL" id="JANJYJ010000004">
    <property type="protein sequence ID" value="KAK3221131.1"/>
    <property type="molecule type" value="Genomic_DNA"/>
</dbReference>
<dbReference type="InterPro" id="IPR012675">
    <property type="entry name" value="Beta-grasp_dom_sf"/>
</dbReference>